<reference evidence="1" key="1">
    <citation type="submission" date="2019-09" db="EMBL/GenBank/DDBJ databases">
        <authorList>
            <person name="Rodrigo-Torres L."/>
            <person name="Arahal R. D."/>
            <person name="Lucena T."/>
        </authorList>
    </citation>
    <scope>NUCLEOTIDE SEQUENCE</scope>
    <source>
        <strain evidence="1">ISS653</strain>
    </source>
</reference>
<name>A0AC61Y5R1_9FLAO</name>
<evidence type="ECO:0000313" key="1">
    <source>
        <dbReference type="EMBL" id="VVU99848.1"/>
    </source>
</evidence>
<keyword evidence="2" id="KW-1185">Reference proteome</keyword>
<dbReference type="EMBL" id="CABVMM010000004">
    <property type="protein sequence ID" value="VVU99848.1"/>
    <property type="molecule type" value="Genomic_DNA"/>
</dbReference>
<organism evidence="1 2">
    <name type="scientific">Mesonia oceanica</name>
    <dbReference type="NCBI Taxonomy" id="2687242"/>
    <lineage>
        <taxon>Bacteria</taxon>
        <taxon>Pseudomonadati</taxon>
        <taxon>Bacteroidota</taxon>
        <taxon>Flavobacteriia</taxon>
        <taxon>Flavobacteriales</taxon>
        <taxon>Flavobacteriaceae</taxon>
        <taxon>Mesonia</taxon>
    </lineage>
</organism>
<evidence type="ECO:0000313" key="2">
    <source>
        <dbReference type="Proteomes" id="UP000356253"/>
    </source>
</evidence>
<sequence length="242" mass="27972">MDRFLCTNCGFINIDNSTCICTNCSTEIDTKSYSELMTYAGRASKYGYKYRTEYENQVAEFGEVRTQYSLLDPTTYYEWLAAAALSGMVGTVAYDLVKFVAQQIYKQITAKNTVLTESDKSILDLISDNDELIKFSNYIRQYYKGNAKIPKKALNAILKEELVHSLLDNHKGEFNETIKQINIDEDKPLDVKKEFSHLLLQASKSAGRKRKEKPKLEELKKSLKKLKKEIKKTRKEKKKRKK</sequence>
<gene>
    <name evidence="1" type="ORF">FVB9532_01109</name>
</gene>
<proteinExistence type="predicted"/>
<dbReference type="Proteomes" id="UP000356253">
    <property type="component" value="Unassembled WGS sequence"/>
</dbReference>
<accession>A0AC61Y5R1</accession>
<comment type="caution">
    <text evidence="1">The sequence shown here is derived from an EMBL/GenBank/DDBJ whole genome shotgun (WGS) entry which is preliminary data.</text>
</comment>
<protein>
    <submittedName>
        <fullName evidence="1">Uncharacterized protein</fullName>
    </submittedName>
</protein>